<keyword evidence="2" id="KW-0964">Secreted</keyword>
<dbReference type="Gene3D" id="2.60.40.10">
    <property type="entry name" value="Immunoglobulins"/>
    <property type="match status" value="1"/>
</dbReference>
<accession>A0A4D5R8W6</accession>
<dbReference type="GO" id="GO:0005576">
    <property type="term" value="C:extracellular region"/>
    <property type="evidence" value="ECO:0007669"/>
    <property type="project" value="UniProtKB-SubCell"/>
</dbReference>
<dbReference type="CDD" id="cd00104">
    <property type="entry name" value="KAZAL_FS"/>
    <property type="match status" value="1"/>
</dbReference>
<dbReference type="AlphaFoldDB" id="A0A4D5R8W6"/>
<dbReference type="GO" id="GO:0009966">
    <property type="term" value="P:regulation of signal transduction"/>
    <property type="evidence" value="ECO:0007669"/>
    <property type="project" value="TreeGrafter"/>
</dbReference>
<dbReference type="Pfam" id="PF00219">
    <property type="entry name" value="IGFBP"/>
    <property type="match status" value="1"/>
</dbReference>
<dbReference type="FunFam" id="2.60.40.10:FF:000032">
    <property type="entry name" value="palladin isoform X1"/>
    <property type="match status" value="1"/>
</dbReference>
<dbReference type="InterPro" id="IPR036179">
    <property type="entry name" value="Ig-like_dom_sf"/>
</dbReference>
<organism evidence="10">
    <name type="scientific">Scolopendra viridis</name>
    <name type="common">Giant centipede</name>
    <dbReference type="NCBI Taxonomy" id="118503"/>
    <lineage>
        <taxon>Eukaryota</taxon>
        <taxon>Metazoa</taxon>
        <taxon>Ecdysozoa</taxon>
        <taxon>Arthropoda</taxon>
        <taxon>Myriapoda</taxon>
        <taxon>Chilopoda</taxon>
        <taxon>Pleurostigmophora</taxon>
        <taxon>Scolopendromorpha</taxon>
        <taxon>Scolopendridae</taxon>
        <taxon>Scolopendra</taxon>
    </lineage>
</organism>
<dbReference type="EMBL" id="GGNE01000039">
    <property type="protein sequence ID" value="MIC88580.1"/>
    <property type="molecule type" value="Transcribed_RNA"/>
</dbReference>
<dbReference type="SMART" id="SM00121">
    <property type="entry name" value="IB"/>
    <property type="match status" value="1"/>
</dbReference>
<keyword evidence="5" id="KW-0393">Immunoglobulin domain</keyword>
<dbReference type="PROSITE" id="PS50835">
    <property type="entry name" value="IG_LIKE"/>
    <property type="match status" value="1"/>
</dbReference>
<dbReference type="SUPFAM" id="SSF48726">
    <property type="entry name" value="Immunoglobulin"/>
    <property type="match status" value="1"/>
</dbReference>
<dbReference type="PANTHER" id="PTHR14186:SF19">
    <property type="entry name" value="INSULIN-LIKE GROWTH FACTOR-BINDING PROTEIN 7"/>
    <property type="match status" value="1"/>
</dbReference>
<dbReference type="InterPro" id="IPR009030">
    <property type="entry name" value="Growth_fac_rcpt_cys_sf"/>
</dbReference>
<dbReference type="PANTHER" id="PTHR14186">
    <property type="entry name" value="INSULIN-LIKE GROWTH FACTOR BINDING PROTEIN-RELATED"/>
    <property type="match status" value="1"/>
</dbReference>
<sequence length="260" mass="28100">MAVAYTTPVLLLLALVVAGASAAAAPHCGECNLESCPPPENCLAGMVKDSCGCCYVCGRREGERCDHPKVNTPHPLIYGSCGEHLECRLRDDLKPEDPLEAICFCKSNDVVCGTDGKTYLNTCQLMEEAYRKRNGLKTKSRGPCRSAPWIVTGPDDVSEKAGGNVALACEAMGYPIPSIEWHMTRSDGVTFALPSDDQHVAVQARGGPEQFEITGWLQLLEITVENDGTYHCVAKNEEGEIRASARVIVKEDASIENEVV</sequence>
<feature type="domain" description="Kazal-like" evidence="9">
    <location>
        <begin position="82"/>
        <end position="146"/>
    </location>
</feature>
<dbReference type="SUPFAM" id="SSF100895">
    <property type="entry name" value="Kazal-type serine protease inhibitors"/>
    <property type="match status" value="1"/>
</dbReference>
<evidence type="ECO:0000256" key="4">
    <source>
        <dbReference type="ARBA" id="ARBA00023157"/>
    </source>
</evidence>
<evidence type="ECO:0000259" key="8">
    <source>
        <dbReference type="PROSITE" id="PS51323"/>
    </source>
</evidence>
<dbReference type="SMART" id="SM00409">
    <property type="entry name" value="IG"/>
    <property type="match status" value="1"/>
</dbReference>
<dbReference type="Pfam" id="PF07679">
    <property type="entry name" value="I-set"/>
    <property type="match status" value="1"/>
</dbReference>
<evidence type="ECO:0000256" key="6">
    <source>
        <dbReference type="SAM" id="SignalP"/>
    </source>
</evidence>
<dbReference type="Gene3D" id="4.10.40.20">
    <property type="match status" value="1"/>
</dbReference>
<comment type="subcellular location">
    <subcellularLocation>
        <location evidence="1">Secreted</location>
    </subcellularLocation>
</comment>
<dbReference type="InterPro" id="IPR011390">
    <property type="entry name" value="IGFBP_rP_mac25"/>
</dbReference>
<dbReference type="InterPro" id="IPR000867">
    <property type="entry name" value="IGFBP-like"/>
</dbReference>
<dbReference type="InterPro" id="IPR013098">
    <property type="entry name" value="Ig_I-set"/>
</dbReference>
<name>A0A4D5R8W6_SCOVI</name>
<proteinExistence type="predicted"/>
<evidence type="ECO:0000259" key="9">
    <source>
        <dbReference type="PROSITE" id="PS51465"/>
    </source>
</evidence>
<dbReference type="InterPro" id="IPR003598">
    <property type="entry name" value="Ig_sub2"/>
</dbReference>
<feature type="chain" id="PRO_5020037342" evidence="6">
    <location>
        <begin position="23"/>
        <end position="260"/>
    </location>
</feature>
<dbReference type="Pfam" id="PF07648">
    <property type="entry name" value="Kazal_2"/>
    <property type="match status" value="1"/>
</dbReference>
<feature type="signal peptide" evidence="6">
    <location>
        <begin position="1"/>
        <end position="22"/>
    </location>
</feature>
<reference evidence="10" key="1">
    <citation type="journal article" date="2018" name="Toxicon">
        <title>Venom-gland transcriptomics and venom proteomics of the giant Florida blue centipede, Scolopendra viridis.</title>
        <authorList>
            <person name="Ward M.J."/>
            <person name="Rokyta D.R."/>
        </authorList>
    </citation>
    <scope>NUCLEOTIDE SEQUENCE</scope>
    <source>
        <tissue evidence="10">Venom gland</tissue>
    </source>
</reference>
<dbReference type="InterPro" id="IPR036058">
    <property type="entry name" value="Kazal_dom_sf"/>
</dbReference>
<protein>
    <submittedName>
        <fullName evidence="10">Insulin-like growth factor-binding protein</fullName>
    </submittedName>
</protein>
<dbReference type="InterPro" id="IPR003599">
    <property type="entry name" value="Ig_sub"/>
</dbReference>
<dbReference type="InterPro" id="IPR002350">
    <property type="entry name" value="Kazal_dom"/>
</dbReference>
<dbReference type="SUPFAM" id="SSF57184">
    <property type="entry name" value="Growth factor receptor domain"/>
    <property type="match status" value="1"/>
</dbReference>
<keyword evidence="4" id="KW-1015">Disulfide bond</keyword>
<dbReference type="Gene3D" id="3.30.60.30">
    <property type="match status" value="1"/>
</dbReference>
<evidence type="ECO:0000259" key="7">
    <source>
        <dbReference type="PROSITE" id="PS50835"/>
    </source>
</evidence>
<evidence type="ECO:0000256" key="2">
    <source>
        <dbReference type="ARBA" id="ARBA00022525"/>
    </source>
</evidence>
<dbReference type="SMART" id="SM00408">
    <property type="entry name" value="IGc2"/>
    <property type="match status" value="1"/>
</dbReference>
<feature type="domain" description="IGFBP N-terminal" evidence="8">
    <location>
        <begin position="24"/>
        <end position="106"/>
    </location>
</feature>
<keyword evidence="3 6" id="KW-0732">Signal</keyword>
<dbReference type="GO" id="GO:0005520">
    <property type="term" value="F:insulin-like growth factor binding"/>
    <property type="evidence" value="ECO:0007669"/>
    <property type="project" value="InterPro"/>
</dbReference>
<dbReference type="PROSITE" id="PS51465">
    <property type="entry name" value="KAZAL_2"/>
    <property type="match status" value="1"/>
</dbReference>
<dbReference type="InterPro" id="IPR007110">
    <property type="entry name" value="Ig-like_dom"/>
</dbReference>
<feature type="domain" description="Ig-like" evidence="7">
    <location>
        <begin position="148"/>
        <end position="248"/>
    </location>
</feature>
<evidence type="ECO:0000256" key="5">
    <source>
        <dbReference type="ARBA" id="ARBA00023319"/>
    </source>
</evidence>
<dbReference type="PROSITE" id="PS51323">
    <property type="entry name" value="IGFBP_N_2"/>
    <property type="match status" value="1"/>
</dbReference>
<dbReference type="InterPro" id="IPR013783">
    <property type="entry name" value="Ig-like_fold"/>
</dbReference>
<evidence type="ECO:0000256" key="1">
    <source>
        <dbReference type="ARBA" id="ARBA00004613"/>
    </source>
</evidence>
<evidence type="ECO:0000256" key="3">
    <source>
        <dbReference type="ARBA" id="ARBA00022729"/>
    </source>
</evidence>
<dbReference type="SMART" id="SM00280">
    <property type="entry name" value="KAZAL"/>
    <property type="match status" value="1"/>
</dbReference>
<dbReference type="GO" id="GO:0001558">
    <property type="term" value="P:regulation of cell growth"/>
    <property type="evidence" value="ECO:0007669"/>
    <property type="project" value="InterPro"/>
</dbReference>
<evidence type="ECO:0000313" key="10">
    <source>
        <dbReference type="EMBL" id="MIC88580.1"/>
    </source>
</evidence>